<keyword evidence="9" id="KW-0066">ATP synthesis</keyword>
<dbReference type="GO" id="GO:0015078">
    <property type="term" value="F:proton transmembrane transporter activity"/>
    <property type="evidence" value="ECO:0007669"/>
    <property type="project" value="InterPro"/>
</dbReference>
<evidence type="ECO:0000256" key="6">
    <source>
        <dbReference type="ARBA" id="ARBA00023065"/>
    </source>
</evidence>
<keyword evidence="4" id="KW-0138">CF(0)</keyword>
<evidence type="ECO:0000313" key="11">
    <source>
        <dbReference type="Proteomes" id="UP000326062"/>
    </source>
</evidence>
<evidence type="ECO:0000256" key="8">
    <source>
        <dbReference type="ARBA" id="ARBA00023136"/>
    </source>
</evidence>
<organism evidence="10 11">
    <name type="scientific">Muntiacus reevesi</name>
    <name type="common">Reeves' muntjac</name>
    <name type="synonym">Cervus reevesi</name>
    <dbReference type="NCBI Taxonomy" id="9886"/>
    <lineage>
        <taxon>Eukaryota</taxon>
        <taxon>Metazoa</taxon>
        <taxon>Chordata</taxon>
        <taxon>Craniata</taxon>
        <taxon>Vertebrata</taxon>
        <taxon>Euteleostomi</taxon>
        <taxon>Mammalia</taxon>
        <taxon>Eutheria</taxon>
        <taxon>Laurasiatheria</taxon>
        <taxon>Artiodactyla</taxon>
        <taxon>Ruminantia</taxon>
        <taxon>Pecora</taxon>
        <taxon>Cervidae</taxon>
        <taxon>Muntiacinae</taxon>
        <taxon>Muntiacus</taxon>
    </lineage>
</organism>
<keyword evidence="8" id="KW-0472">Membrane</keyword>
<dbReference type="InterPro" id="IPR006808">
    <property type="entry name" value="ATP_synth_F0_gsu_mt"/>
</dbReference>
<keyword evidence="3" id="KW-0813">Transport</keyword>
<evidence type="ECO:0000256" key="5">
    <source>
        <dbReference type="ARBA" id="ARBA00022781"/>
    </source>
</evidence>
<comment type="similarity">
    <text evidence="2">Belongs to the ATPase g subunit family.</text>
</comment>
<dbReference type="GO" id="GO:0045259">
    <property type="term" value="C:proton-transporting ATP synthase complex"/>
    <property type="evidence" value="ECO:0007669"/>
    <property type="project" value="UniProtKB-KW"/>
</dbReference>
<accession>A0A5N3XDN5</accession>
<evidence type="ECO:0000256" key="3">
    <source>
        <dbReference type="ARBA" id="ARBA00022448"/>
    </source>
</evidence>
<keyword evidence="11" id="KW-1185">Reference proteome</keyword>
<comment type="subcellular location">
    <subcellularLocation>
        <location evidence="1">Mitochondrion membrane</location>
    </subcellularLocation>
</comment>
<dbReference type="AlphaFoldDB" id="A0A5N3XDN5"/>
<name>A0A5N3XDN5_MUNRE</name>
<dbReference type="GO" id="GO:0031966">
    <property type="term" value="C:mitochondrial membrane"/>
    <property type="evidence" value="ECO:0007669"/>
    <property type="project" value="UniProtKB-SubCell"/>
</dbReference>
<dbReference type="GO" id="GO:0015986">
    <property type="term" value="P:proton motive force-driven ATP synthesis"/>
    <property type="evidence" value="ECO:0007669"/>
    <property type="project" value="InterPro"/>
</dbReference>
<dbReference type="Proteomes" id="UP000326062">
    <property type="component" value="Chromosome 10"/>
</dbReference>
<comment type="caution">
    <text evidence="10">The sequence shown here is derived from an EMBL/GenBank/DDBJ whole genome shotgun (WGS) entry which is preliminary data.</text>
</comment>
<evidence type="ECO:0000256" key="7">
    <source>
        <dbReference type="ARBA" id="ARBA00023128"/>
    </source>
</evidence>
<protein>
    <submittedName>
        <fullName evidence="10">Uncharacterized protein</fullName>
    </submittedName>
</protein>
<evidence type="ECO:0000256" key="4">
    <source>
        <dbReference type="ARBA" id="ARBA00022547"/>
    </source>
</evidence>
<proteinExistence type="inferred from homology"/>
<evidence type="ECO:0000256" key="2">
    <source>
        <dbReference type="ARBA" id="ARBA00005699"/>
    </source>
</evidence>
<sequence>MAQFVCDLTEKAPGTAGSSTPAEVPTAIQSLKNIINSAKTTLLNHLEATEVWMWFYIGEIIGNYGIIGYDV</sequence>
<dbReference type="Pfam" id="PF04718">
    <property type="entry name" value="ATP-synt_G"/>
    <property type="match status" value="1"/>
</dbReference>
<keyword evidence="6" id="KW-0406">Ion transport</keyword>
<evidence type="ECO:0000256" key="1">
    <source>
        <dbReference type="ARBA" id="ARBA00004325"/>
    </source>
</evidence>
<evidence type="ECO:0000256" key="9">
    <source>
        <dbReference type="ARBA" id="ARBA00023310"/>
    </source>
</evidence>
<reference evidence="10 11" key="1">
    <citation type="submission" date="2019-06" db="EMBL/GenBank/DDBJ databases">
        <title>Discovery of a novel chromosome fission-fusion reversal in muntjac.</title>
        <authorList>
            <person name="Mudd A.B."/>
            <person name="Bredeson J.V."/>
            <person name="Baum R."/>
            <person name="Hockemeyer D."/>
            <person name="Rokhsar D.S."/>
        </authorList>
    </citation>
    <scope>NUCLEOTIDE SEQUENCE [LARGE SCALE GENOMIC DNA]</scope>
    <source>
        <strain evidence="10">UCam_UCB_Mr</strain>
        <tissue evidence="10">Fibroblast cell line</tissue>
    </source>
</reference>
<gene>
    <name evidence="10" type="ORF">FD755_017698</name>
</gene>
<dbReference type="EMBL" id="VCEB01000013">
    <property type="protein sequence ID" value="KAB0371289.1"/>
    <property type="molecule type" value="Genomic_DNA"/>
</dbReference>
<keyword evidence="5" id="KW-0375">Hydrogen ion transport</keyword>
<keyword evidence="7" id="KW-0496">Mitochondrion</keyword>
<evidence type="ECO:0000313" key="10">
    <source>
        <dbReference type="EMBL" id="KAB0371289.1"/>
    </source>
</evidence>